<dbReference type="RefSeq" id="WP_012597083.1">
    <property type="nucleotide sequence ID" value="NC_011726.1"/>
</dbReference>
<dbReference type="OrthoDB" id="7052726at2"/>
<reference evidence="3" key="1">
    <citation type="journal article" date="2011" name="MBio">
        <title>Novel metabolic attributes of the genus Cyanothece, comprising a group of unicellular nitrogen-fixing Cyanobacteria.</title>
        <authorList>
            <person name="Bandyopadhyay A."/>
            <person name="Elvitigala T."/>
            <person name="Welsh E."/>
            <person name="Stockel J."/>
            <person name="Liberton M."/>
            <person name="Min H."/>
            <person name="Sherman L.A."/>
            <person name="Pakrasi H.B."/>
        </authorList>
    </citation>
    <scope>NUCLEOTIDE SEQUENCE [LARGE SCALE GENOMIC DNA]</scope>
    <source>
        <strain evidence="3">PCC 8801</strain>
    </source>
</reference>
<feature type="domain" description="Spore protein YkvP/CgeB glycosyl transferase-like" evidence="1">
    <location>
        <begin position="222"/>
        <end position="342"/>
    </location>
</feature>
<organism evidence="2 3">
    <name type="scientific">Rippkaea orientalis (strain PCC 8801 / RF-1)</name>
    <name type="common">Cyanothece sp. (strain PCC 8801)</name>
    <dbReference type="NCBI Taxonomy" id="41431"/>
    <lineage>
        <taxon>Bacteria</taxon>
        <taxon>Bacillati</taxon>
        <taxon>Cyanobacteriota</taxon>
        <taxon>Cyanophyceae</taxon>
        <taxon>Oscillatoriophycideae</taxon>
        <taxon>Chroococcales</taxon>
        <taxon>Aphanothecaceae</taxon>
        <taxon>Rippkaea</taxon>
        <taxon>Rippkaea orientalis</taxon>
    </lineage>
</organism>
<dbReference type="AlphaFoldDB" id="B7K4C0"/>
<dbReference type="STRING" id="41431.PCC8801_3877"/>
<proteinExistence type="predicted"/>
<protein>
    <recommendedName>
        <fullName evidence="1">Spore protein YkvP/CgeB glycosyl transferase-like domain-containing protein</fullName>
    </recommendedName>
</protein>
<dbReference type="EMBL" id="CP001287">
    <property type="protein sequence ID" value="ACK67826.1"/>
    <property type="molecule type" value="Genomic_DNA"/>
</dbReference>
<evidence type="ECO:0000313" key="3">
    <source>
        <dbReference type="Proteomes" id="UP000008204"/>
    </source>
</evidence>
<accession>B7K4C0</accession>
<dbReference type="HOGENOM" id="CLU_054044_0_0_3"/>
<keyword evidence="3" id="KW-1185">Reference proteome</keyword>
<gene>
    <name evidence="2" type="ordered locus">PCC8801_3877</name>
</gene>
<evidence type="ECO:0000313" key="2">
    <source>
        <dbReference type="EMBL" id="ACK67826.1"/>
    </source>
</evidence>
<dbReference type="InterPro" id="IPR055259">
    <property type="entry name" value="YkvP/CgeB_Glyco_trans-like"/>
</dbReference>
<dbReference type="eggNOG" id="ENOG5032V2S">
    <property type="taxonomic scope" value="Bacteria"/>
</dbReference>
<dbReference type="Proteomes" id="UP000008204">
    <property type="component" value="Chromosome"/>
</dbReference>
<name>B7K4C0_RIPO1</name>
<dbReference type="Pfam" id="PF13524">
    <property type="entry name" value="Glyco_trans_1_2"/>
    <property type="match status" value="1"/>
</dbReference>
<evidence type="ECO:0000259" key="1">
    <source>
        <dbReference type="Pfam" id="PF13524"/>
    </source>
</evidence>
<sequence length="357" mass="42839">MKKVLFLGKRVDTISQAQYEPFIYYRQQLLDELNLTIKYLNIETLNEIKQLCQKYDSEIVFIQPFWREKPDEVEMILREIRSDYPDRKLIFIDPWSQASSKYFKVLPYVDKFLKRQCYKNRQDYHQKFIGGSRFTHFLANTWNLDFEQWYVGSEVPQGYEERIMPGWNLGTAKRYKKALQRSKGWLWSRLHPKNIDVFCRMSFGNRDNKEWYYEYRKSAIDALDPLSSNSNYRVAISGSFVDSLVPNSQYQREIKSSKIVVSPFGWGEGCWRDFEAVCYDCLLIKPSMAHLETDPNIFIEGETYVAVNWDFSDVVEKCLYYLEHNDEAQRIIKNARRVYEHYFENTKFVQTIKHCIY</sequence>
<dbReference type="KEGG" id="cyp:PCC8801_3877"/>